<dbReference type="InterPro" id="IPR003598">
    <property type="entry name" value="Ig_sub2"/>
</dbReference>
<keyword evidence="7 12" id="KW-1133">Transmembrane helix</keyword>
<evidence type="ECO:0000256" key="4">
    <source>
        <dbReference type="ARBA" id="ARBA00022729"/>
    </source>
</evidence>
<reference evidence="15" key="1">
    <citation type="submission" date="2021-01" db="EMBL/GenBank/DDBJ databases">
        <title>A chromosome-scale assembly of European eel, Anguilla anguilla.</title>
        <authorList>
            <person name="Henkel C."/>
            <person name="Jong-Raadsen S.A."/>
            <person name="Dufour S."/>
            <person name="Weltzien F.-A."/>
            <person name="Palstra A.P."/>
            <person name="Pelster B."/>
            <person name="Spaink H.P."/>
            <person name="Van Den Thillart G.E."/>
            <person name="Jansen H."/>
            <person name="Zahm M."/>
            <person name="Klopp C."/>
            <person name="Cedric C."/>
            <person name="Louis A."/>
            <person name="Berthelot C."/>
            <person name="Parey E."/>
            <person name="Roest Crollius H."/>
            <person name="Montfort J."/>
            <person name="Robinson-Rechavi M."/>
            <person name="Bucao C."/>
            <person name="Bouchez O."/>
            <person name="Gislard M."/>
            <person name="Lluch J."/>
            <person name="Milhes M."/>
            <person name="Lampietro C."/>
            <person name="Lopez Roques C."/>
            <person name="Donnadieu C."/>
            <person name="Braasch I."/>
            <person name="Desvignes T."/>
            <person name="Postlethwait J."/>
            <person name="Bobe J."/>
            <person name="Guiguen Y."/>
            <person name="Dirks R."/>
        </authorList>
    </citation>
    <scope>NUCLEOTIDE SEQUENCE</scope>
    <source>
        <strain evidence="15">Tag_6206</strain>
        <tissue evidence="15">Liver</tissue>
    </source>
</reference>
<comment type="subcellular location">
    <subcellularLocation>
        <location evidence="1">Membrane</location>
        <topology evidence="1">Single-pass type I membrane protein</topology>
    </subcellularLocation>
</comment>
<evidence type="ECO:0000256" key="7">
    <source>
        <dbReference type="ARBA" id="ARBA00022989"/>
    </source>
</evidence>
<evidence type="ECO:0000256" key="9">
    <source>
        <dbReference type="ARBA" id="ARBA00023157"/>
    </source>
</evidence>
<accession>A0A9D3S0I4</accession>
<keyword evidence="16" id="KW-1185">Reference proteome</keyword>
<dbReference type="Gene3D" id="2.60.40.10">
    <property type="entry name" value="Immunoglobulins"/>
    <property type="match status" value="8"/>
</dbReference>
<dbReference type="PRINTS" id="PR01472">
    <property type="entry name" value="ICAMVCAM1"/>
</dbReference>
<keyword evidence="8 12" id="KW-0472">Membrane</keyword>
<feature type="domain" description="Ig-like" evidence="14">
    <location>
        <begin position="212"/>
        <end position="294"/>
    </location>
</feature>
<protein>
    <recommendedName>
        <fullName evidence="14">Ig-like domain-containing protein</fullName>
    </recommendedName>
</protein>
<dbReference type="GO" id="GO:0098609">
    <property type="term" value="P:cell-cell adhesion"/>
    <property type="evidence" value="ECO:0007669"/>
    <property type="project" value="InterPro"/>
</dbReference>
<feature type="domain" description="Ig-like" evidence="14">
    <location>
        <begin position="681"/>
        <end position="763"/>
    </location>
</feature>
<comment type="similarity">
    <text evidence="2">Belongs to the immunoglobulin superfamily. ICAM family.</text>
</comment>
<evidence type="ECO:0000256" key="11">
    <source>
        <dbReference type="ARBA" id="ARBA00023319"/>
    </source>
</evidence>
<feature type="domain" description="Ig-like" evidence="14">
    <location>
        <begin position="391"/>
        <end position="479"/>
    </location>
</feature>
<feature type="transmembrane region" description="Helical" evidence="12">
    <location>
        <begin position="778"/>
        <end position="802"/>
    </location>
</feature>
<dbReference type="Pfam" id="PF08205">
    <property type="entry name" value="C2-set_2"/>
    <property type="match status" value="2"/>
</dbReference>
<name>A0A9D3S0I4_ANGAN</name>
<evidence type="ECO:0000256" key="6">
    <source>
        <dbReference type="ARBA" id="ARBA00022889"/>
    </source>
</evidence>
<dbReference type="InterPro" id="IPR013162">
    <property type="entry name" value="CD80_C2-set"/>
</dbReference>
<evidence type="ECO:0000256" key="5">
    <source>
        <dbReference type="ARBA" id="ARBA00022737"/>
    </source>
</evidence>
<evidence type="ECO:0000256" key="12">
    <source>
        <dbReference type="SAM" id="Phobius"/>
    </source>
</evidence>
<evidence type="ECO:0000256" key="10">
    <source>
        <dbReference type="ARBA" id="ARBA00023180"/>
    </source>
</evidence>
<evidence type="ECO:0000256" key="1">
    <source>
        <dbReference type="ARBA" id="ARBA00004479"/>
    </source>
</evidence>
<dbReference type="InterPro" id="IPR003989">
    <property type="entry name" value="VCAM-1"/>
</dbReference>
<evidence type="ECO:0000313" key="15">
    <source>
        <dbReference type="EMBL" id="KAG5850125.1"/>
    </source>
</evidence>
<proteinExistence type="inferred from homology"/>
<evidence type="ECO:0000256" key="3">
    <source>
        <dbReference type="ARBA" id="ARBA00022692"/>
    </source>
</evidence>
<dbReference type="GO" id="GO:0005178">
    <property type="term" value="F:integrin binding"/>
    <property type="evidence" value="ECO:0007669"/>
    <property type="project" value="InterPro"/>
</dbReference>
<dbReference type="InterPro" id="IPR003599">
    <property type="entry name" value="Ig_sub"/>
</dbReference>
<comment type="caution">
    <text evidence="15">The sequence shown here is derived from an EMBL/GenBank/DDBJ whole genome shotgun (WGS) entry which is preliminary data.</text>
</comment>
<keyword evidence="6" id="KW-0130">Cell adhesion</keyword>
<dbReference type="AlphaFoldDB" id="A0A9D3S0I4"/>
<dbReference type="GO" id="GO:0005886">
    <property type="term" value="C:plasma membrane"/>
    <property type="evidence" value="ECO:0007669"/>
    <property type="project" value="TreeGrafter"/>
</dbReference>
<dbReference type="PANTHER" id="PTHR13771">
    <property type="entry name" value="INTERCELLULAR ADHESION MOLECULE"/>
    <property type="match status" value="1"/>
</dbReference>
<dbReference type="InterPro" id="IPR007110">
    <property type="entry name" value="Ig-like_dom"/>
</dbReference>
<keyword evidence="5" id="KW-0677">Repeat</keyword>
<dbReference type="CDD" id="cd00096">
    <property type="entry name" value="Ig"/>
    <property type="match status" value="1"/>
</dbReference>
<keyword evidence="3 12" id="KW-0812">Transmembrane</keyword>
<dbReference type="InterPro" id="IPR047012">
    <property type="entry name" value="ICAM_VCAM"/>
</dbReference>
<dbReference type="SMART" id="SM00408">
    <property type="entry name" value="IGc2"/>
    <property type="match status" value="5"/>
</dbReference>
<dbReference type="InterPro" id="IPR013783">
    <property type="entry name" value="Ig-like_fold"/>
</dbReference>
<evidence type="ECO:0000256" key="8">
    <source>
        <dbReference type="ARBA" id="ARBA00023136"/>
    </source>
</evidence>
<feature type="domain" description="Ig-like" evidence="14">
    <location>
        <begin position="12"/>
        <end position="105"/>
    </location>
</feature>
<dbReference type="Pfam" id="PF13927">
    <property type="entry name" value="Ig_3"/>
    <property type="match status" value="5"/>
</dbReference>
<dbReference type="Pfam" id="PF03921">
    <property type="entry name" value="ICAM_N"/>
    <property type="match status" value="1"/>
</dbReference>
<keyword evidence="4 13" id="KW-0732">Signal</keyword>
<feature type="signal peptide" evidence="13">
    <location>
        <begin position="1"/>
        <end position="17"/>
    </location>
</feature>
<feature type="chain" id="PRO_5038549106" description="Ig-like domain-containing protein" evidence="13">
    <location>
        <begin position="18"/>
        <end position="821"/>
    </location>
</feature>
<feature type="domain" description="Ig-like" evidence="14">
    <location>
        <begin position="299"/>
        <end position="386"/>
    </location>
</feature>
<keyword evidence="11" id="KW-0393">Immunoglobulin domain</keyword>
<sequence>MEFTIMMILALPVAANSFVMELEPRNTVLRVGDRQVLRCSARDCSESTTLTWASLEDKPLSGSVENPSASESLLIFDPVSAAHDNTFVCKVSCGNKRKQMYASVKVYSFPREPFISGNGHMLVGEANTLTCEVPAVYPPEYMVIEWLQGGRVLHTDEGRADISTVTSRYKYMATSEDNGKSITCRARHTFEGVPKDQKIKETTVSLNVMYAPRDIRISETAVVKMGANLTLACTAEGNPRPVTVWRKVGPAGQSVTVGENETLVFGHVTVSHAGTYECETKSMLGNLTATVNVTVQGPPRNTSITVSPARELKEGDNVTISCYTDSVPAGRLVLRRVSEGQKTDLQTSSDSTTSISLPSVQLSDSGLYECEALNEHGSQAASTQVTVEVHPLEVELNPGDGVITVERGASVILSCRATGCPSPAFFWKSPLDASVRRRSQTQGPLSQLFLSPVELQDERAYTCEVKCGSVLKSKGTEIKVFSFPSDPVIESSGAHVEGKVSTLRCSVRDVFPAERLRVDWWDEERLLLSEEGSFSSGLQNLTSTLTFTPTAGHQGKRVTCKATFQMEGVPRNRTVRTAVTTVTLQYAPRNTSITVSPARELKEGDNVTISCYTDSVPAGRLVLRRVSEGQKTDLQTSSDSTTSISLPSVQLSDSGLYECEALNEHGTQAASTRVIVKSDTPRNTTVQVFPSSQVQEGQNVTICCRTVSFPPPAVILRKLDSGAELYSPNGTFLLLNLTLRDTGLYQVNVTNDLGYETEVFTISVMERQSSPPPSWNDFIVPVIGVAAVVTAVAMTGLAVHYLNQARKRGLYELAKSTPRTV</sequence>
<dbReference type="PROSITE" id="PS50835">
    <property type="entry name" value="IG_LIKE"/>
    <property type="match status" value="8"/>
</dbReference>
<feature type="domain" description="Ig-like" evidence="14">
    <location>
        <begin position="110"/>
        <end position="205"/>
    </location>
</feature>
<keyword evidence="10" id="KW-0325">Glycoprotein</keyword>
<dbReference type="PANTHER" id="PTHR13771:SF14">
    <property type="entry name" value="VASCULAR CELL ADHESION PROTEIN 1"/>
    <property type="match status" value="1"/>
</dbReference>
<dbReference type="Proteomes" id="UP001044222">
    <property type="component" value="Unassembled WGS sequence"/>
</dbReference>
<keyword evidence="9" id="KW-1015">Disulfide bond</keyword>
<feature type="domain" description="Ig-like" evidence="14">
    <location>
        <begin position="484"/>
        <end position="576"/>
    </location>
</feature>
<dbReference type="InterPro" id="IPR003987">
    <property type="entry name" value="ICAM_VCAM_N"/>
</dbReference>
<evidence type="ECO:0000313" key="16">
    <source>
        <dbReference type="Proteomes" id="UP001044222"/>
    </source>
</evidence>
<evidence type="ECO:0000259" key="14">
    <source>
        <dbReference type="PROSITE" id="PS50835"/>
    </source>
</evidence>
<gene>
    <name evidence="15" type="ORF">ANANG_G00078910</name>
</gene>
<dbReference type="PRINTS" id="PR01474">
    <property type="entry name" value="VCAM1"/>
</dbReference>
<dbReference type="InterPro" id="IPR013768">
    <property type="entry name" value="ICAM_N"/>
</dbReference>
<dbReference type="SUPFAM" id="SSF48726">
    <property type="entry name" value="Immunoglobulin"/>
    <property type="match status" value="8"/>
</dbReference>
<evidence type="ECO:0000256" key="13">
    <source>
        <dbReference type="SAM" id="SignalP"/>
    </source>
</evidence>
<feature type="domain" description="Ig-like" evidence="14">
    <location>
        <begin position="588"/>
        <end position="675"/>
    </location>
</feature>
<organism evidence="15 16">
    <name type="scientific">Anguilla anguilla</name>
    <name type="common">European freshwater eel</name>
    <name type="synonym">Muraena anguilla</name>
    <dbReference type="NCBI Taxonomy" id="7936"/>
    <lineage>
        <taxon>Eukaryota</taxon>
        <taxon>Metazoa</taxon>
        <taxon>Chordata</taxon>
        <taxon>Craniata</taxon>
        <taxon>Vertebrata</taxon>
        <taxon>Euteleostomi</taxon>
        <taxon>Actinopterygii</taxon>
        <taxon>Neopterygii</taxon>
        <taxon>Teleostei</taxon>
        <taxon>Anguilliformes</taxon>
        <taxon>Anguillidae</taxon>
        <taxon>Anguilla</taxon>
    </lineage>
</organism>
<dbReference type="InterPro" id="IPR036179">
    <property type="entry name" value="Ig-like_dom_sf"/>
</dbReference>
<dbReference type="EMBL" id="JAFIRN010000004">
    <property type="protein sequence ID" value="KAG5850125.1"/>
    <property type="molecule type" value="Genomic_DNA"/>
</dbReference>
<evidence type="ECO:0000256" key="2">
    <source>
        <dbReference type="ARBA" id="ARBA00005925"/>
    </source>
</evidence>
<dbReference type="SMART" id="SM00409">
    <property type="entry name" value="IG"/>
    <property type="match status" value="7"/>
</dbReference>